<accession>A0A9P6GV56</accession>
<evidence type="ECO:0000313" key="1">
    <source>
        <dbReference type="EMBL" id="KAF9758240.1"/>
    </source>
</evidence>
<dbReference type="AlphaFoldDB" id="A0A9P6GV56"/>
<proteinExistence type="predicted"/>
<gene>
    <name evidence="1" type="ORF">NGRA_3209</name>
</gene>
<name>A0A9P6GV56_9MICR</name>
<comment type="caution">
    <text evidence="1">The sequence shown here is derived from an EMBL/GenBank/DDBJ whole genome shotgun (WGS) entry which is preliminary data.</text>
</comment>
<organism evidence="1 2">
    <name type="scientific">Nosema granulosis</name>
    <dbReference type="NCBI Taxonomy" id="83296"/>
    <lineage>
        <taxon>Eukaryota</taxon>
        <taxon>Fungi</taxon>
        <taxon>Fungi incertae sedis</taxon>
        <taxon>Microsporidia</taxon>
        <taxon>Nosematidae</taxon>
        <taxon>Nosema</taxon>
    </lineage>
</organism>
<evidence type="ECO:0000313" key="2">
    <source>
        <dbReference type="Proteomes" id="UP000740883"/>
    </source>
</evidence>
<protein>
    <submittedName>
        <fullName evidence="1">Uncharacterized protein</fullName>
    </submittedName>
</protein>
<reference evidence="1 2" key="1">
    <citation type="journal article" date="2020" name="Genome Biol. Evol.">
        <title>Comparative genomics of strictly vertically transmitted, feminizing microsporidia endosymbionts of amphipod crustaceans.</title>
        <authorList>
            <person name="Cormier A."/>
            <person name="Chebbi M.A."/>
            <person name="Giraud I."/>
            <person name="Wattier R."/>
            <person name="Teixeira M."/>
            <person name="Gilbert C."/>
            <person name="Rigaud T."/>
            <person name="Cordaux R."/>
        </authorList>
    </citation>
    <scope>NUCLEOTIDE SEQUENCE [LARGE SCALE GENOMIC DNA]</scope>
    <source>
        <strain evidence="1 2">Ou3-Ou53</strain>
    </source>
</reference>
<dbReference type="Proteomes" id="UP000740883">
    <property type="component" value="Unassembled WGS sequence"/>
</dbReference>
<sequence>MIRLMTGVMVCIYDNLKYKLGFENCYLRSIEIEKNIIMFYCHIDAVPINWNICICDCCKWIVIPFSVYTLTIVSEDLWMVLKAYPLSLGVYFAFEDISKDAV</sequence>
<dbReference type="EMBL" id="SBJO01000672">
    <property type="protein sequence ID" value="KAF9758240.1"/>
    <property type="molecule type" value="Genomic_DNA"/>
</dbReference>
<keyword evidence="2" id="KW-1185">Reference proteome</keyword>